<dbReference type="Gene3D" id="1.10.10.60">
    <property type="entry name" value="Homeodomain-like"/>
    <property type="match status" value="2"/>
</dbReference>
<accession>A0ABQ9TWV4</accession>
<dbReference type="SUPFAM" id="SSF46689">
    <property type="entry name" value="Homeodomain-like"/>
    <property type="match status" value="2"/>
</dbReference>
<dbReference type="PROSITE" id="PS50071">
    <property type="entry name" value="HOMEOBOX_2"/>
    <property type="match status" value="2"/>
</dbReference>
<keyword evidence="10" id="KW-1185">Reference proteome</keyword>
<evidence type="ECO:0000313" key="9">
    <source>
        <dbReference type="EMBL" id="KAK2089249.1"/>
    </source>
</evidence>
<evidence type="ECO:0000256" key="5">
    <source>
        <dbReference type="PROSITE-ProRule" id="PRU00108"/>
    </source>
</evidence>
<dbReference type="PANTHER" id="PTHR46123:SF7">
    <property type="entry name" value="DOUBLE HOMEOBOX PROTEIN A"/>
    <property type="match status" value="1"/>
</dbReference>
<evidence type="ECO:0000256" key="6">
    <source>
        <dbReference type="RuleBase" id="RU000682"/>
    </source>
</evidence>
<feature type="DNA-binding region" description="Homeobox" evidence="5">
    <location>
        <begin position="6"/>
        <end position="65"/>
    </location>
</feature>
<keyword evidence="4 5" id="KW-0539">Nucleus</keyword>
<keyword evidence="2 5" id="KW-0238">DNA-binding</keyword>
<evidence type="ECO:0000259" key="8">
    <source>
        <dbReference type="PROSITE" id="PS50071"/>
    </source>
</evidence>
<feature type="DNA-binding region" description="Homeobox" evidence="5">
    <location>
        <begin position="92"/>
        <end position="151"/>
    </location>
</feature>
<dbReference type="Pfam" id="PF00046">
    <property type="entry name" value="Homeodomain"/>
    <property type="match status" value="2"/>
</dbReference>
<gene>
    <name evidence="9" type="ORF">P7K49_035156</name>
</gene>
<dbReference type="SMART" id="SM00389">
    <property type="entry name" value="HOX"/>
    <property type="match status" value="2"/>
</dbReference>
<keyword evidence="3 5" id="KW-0371">Homeobox</keyword>
<comment type="subcellular location">
    <subcellularLocation>
        <location evidence="1 5 6">Nucleus</location>
    </subcellularLocation>
</comment>
<evidence type="ECO:0000256" key="7">
    <source>
        <dbReference type="SAM" id="MobiDB-lite"/>
    </source>
</evidence>
<dbReference type="InterPro" id="IPR051306">
    <property type="entry name" value="Homeobox_regulator"/>
</dbReference>
<dbReference type="EMBL" id="JASSZA010000019">
    <property type="protein sequence ID" value="KAK2089249.1"/>
    <property type="molecule type" value="Genomic_DNA"/>
</dbReference>
<evidence type="ECO:0000256" key="2">
    <source>
        <dbReference type="ARBA" id="ARBA00023125"/>
    </source>
</evidence>
<comment type="caution">
    <text evidence="9">The sequence shown here is derived from an EMBL/GenBank/DDBJ whole genome shotgun (WGS) entry which is preliminary data.</text>
</comment>
<dbReference type="Proteomes" id="UP001266305">
    <property type="component" value="Unassembled WGS sequence"/>
</dbReference>
<feature type="domain" description="Homeobox" evidence="8">
    <location>
        <begin position="90"/>
        <end position="150"/>
    </location>
</feature>
<organism evidence="9 10">
    <name type="scientific">Saguinus oedipus</name>
    <name type="common">Cotton-top tamarin</name>
    <name type="synonym">Oedipomidas oedipus</name>
    <dbReference type="NCBI Taxonomy" id="9490"/>
    <lineage>
        <taxon>Eukaryota</taxon>
        <taxon>Metazoa</taxon>
        <taxon>Chordata</taxon>
        <taxon>Craniata</taxon>
        <taxon>Vertebrata</taxon>
        <taxon>Euteleostomi</taxon>
        <taxon>Mammalia</taxon>
        <taxon>Eutheria</taxon>
        <taxon>Euarchontoglires</taxon>
        <taxon>Primates</taxon>
        <taxon>Haplorrhini</taxon>
        <taxon>Platyrrhini</taxon>
        <taxon>Cebidae</taxon>
        <taxon>Callitrichinae</taxon>
        <taxon>Saguinus</taxon>
    </lineage>
</organism>
<name>A0ABQ9TWV4_SAGOE</name>
<reference evidence="9 10" key="1">
    <citation type="submission" date="2023-05" db="EMBL/GenBank/DDBJ databases">
        <title>B98-5 Cell Line De Novo Hybrid Assembly: An Optical Mapping Approach.</title>
        <authorList>
            <person name="Kananen K."/>
            <person name="Auerbach J.A."/>
            <person name="Kautto E."/>
            <person name="Blachly J.S."/>
        </authorList>
    </citation>
    <scope>NUCLEOTIDE SEQUENCE [LARGE SCALE GENOMIC DNA]</scope>
    <source>
        <strain evidence="9">B95-8</strain>
        <tissue evidence="9">Cell line</tissue>
    </source>
</reference>
<feature type="region of interest" description="Disordered" evidence="7">
    <location>
        <begin position="64"/>
        <end position="91"/>
    </location>
</feature>
<dbReference type="PANTHER" id="PTHR46123">
    <property type="entry name" value="MIX-TYPE HOMEOBOX GENE 1-RELATED"/>
    <property type="match status" value="1"/>
</dbReference>
<evidence type="ECO:0000256" key="4">
    <source>
        <dbReference type="ARBA" id="ARBA00023242"/>
    </source>
</evidence>
<dbReference type="CDD" id="cd00086">
    <property type="entry name" value="homeodomain"/>
    <property type="match status" value="2"/>
</dbReference>
<proteinExistence type="predicted"/>
<dbReference type="InterPro" id="IPR009057">
    <property type="entry name" value="Homeodomain-like_sf"/>
</dbReference>
<evidence type="ECO:0000256" key="1">
    <source>
        <dbReference type="ARBA" id="ARBA00004123"/>
    </source>
</evidence>
<protein>
    <recommendedName>
        <fullName evidence="8">Homeobox domain-containing protein</fullName>
    </recommendedName>
</protein>
<sequence>MVGTSHRRSRTKFTEDQLKILINTFNQKPYPGYATKQKLALEINTEVSRIQIWFQNRRARCGFQKTPGPETLESSQSHRQDQPDRKFQSREARRCRTIYSASQLCTLIEAFMKNPYPGIDYRERLAKEIGVPESRVQIWFQNRRSRFHLQRKRELVSLEPEEQGKLSERLQGNGPVVSHLAPKRSSWTTSGQRFIMVEGQLPWEVDDLHTQVCHGIMGLVTVPDGSSRVQKIHKMAPTSPATLIPLQPEHVEHAQVQPVRPCGDASTWEGPVTQQSGLVVTQQSGLVETPARGKAP</sequence>
<feature type="compositionally biased region" description="Basic and acidic residues" evidence="7">
    <location>
        <begin position="76"/>
        <end position="91"/>
    </location>
</feature>
<evidence type="ECO:0000256" key="3">
    <source>
        <dbReference type="ARBA" id="ARBA00023155"/>
    </source>
</evidence>
<feature type="domain" description="Homeobox" evidence="8">
    <location>
        <begin position="4"/>
        <end position="64"/>
    </location>
</feature>
<evidence type="ECO:0000313" key="10">
    <source>
        <dbReference type="Proteomes" id="UP001266305"/>
    </source>
</evidence>
<dbReference type="InterPro" id="IPR001356">
    <property type="entry name" value="HD"/>
</dbReference>